<dbReference type="InterPro" id="IPR006094">
    <property type="entry name" value="Oxid_FAD_bind_N"/>
</dbReference>
<dbReference type="Pfam" id="PF01565">
    <property type="entry name" value="FAD_binding_4"/>
    <property type="match status" value="1"/>
</dbReference>
<feature type="domain" description="FAD-binding PCMH-type" evidence="7">
    <location>
        <begin position="60"/>
        <end position="232"/>
    </location>
</feature>
<dbReference type="GO" id="GO:0071949">
    <property type="term" value="F:FAD binding"/>
    <property type="evidence" value="ECO:0007669"/>
    <property type="project" value="InterPro"/>
</dbReference>
<proteinExistence type="inferred from homology"/>
<evidence type="ECO:0000256" key="6">
    <source>
        <dbReference type="SAM" id="SignalP"/>
    </source>
</evidence>
<dbReference type="InterPro" id="IPR050416">
    <property type="entry name" value="FAD-linked_Oxidoreductase"/>
</dbReference>
<evidence type="ECO:0000256" key="4">
    <source>
        <dbReference type="ARBA" id="ARBA00022827"/>
    </source>
</evidence>
<dbReference type="InterPro" id="IPR036318">
    <property type="entry name" value="FAD-bd_PCMH-like_sf"/>
</dbReference>
<accession>A0AA40CNM1</accession>
<dbReference type="InterPro" id="IPR012951">
    <property type="entry name" value="BBE"/>
</dbReference>
<evidence type="ECO:0000256" key="2">
    <source>
        <dbReference type="ARBA" id="ARBA00005466"/>
    </source>
</evidence>
<dbReference type="Proteomes" id="UP001175001">
    <property type="component" value="Unassembled WGS sequence"/>
</dbReference>
<evidence type="ECO:0000259" key="7">
    <source>
        <dbReference type="PROSITE" id="PS51387"/>
    </source>
</evidence>
<evidence type="ECO:0000256" key="3">
    <source>
        <dbReference type="ARBA" id="ARBA00022630"/>
    </source>
</evidence>
<evidence type="ECO:0000313" key="9">
    <source>
        <dbReference type="Proteomes" id="UP001175001"/>
    </source>
</evidence>
<dbReference type="SUPFAM" id="SSF55103">
    <property type="entry name" value="FAD-linked oxidases, C-terminal domain"/>
    <property type="match status" value="1"/>
</dbReference>
<dbReference type="Gene3D" id="3.40.462.20">
    <property type="match status" value="1"/>
</dbReference>
<dbReference type="EMBL" id="JAUJDW010000056">
    <property type="protein sequence ID" value="KAK0645245.1"/>
    <property type="molecule type" value="Genomic_DNA"/>
</dbReference>
<reference evidence="8" key="1">
    <citation type="submission" date="2023-06" db="EMBL/GenBank/DDBJ databases">
        <title>Multi-omics analyses reveal the molecular pathogenesis toolkit of Lasiodiplodia hormozganensis, a cross-kingdom pathogen.</title>
        <authorList>
            <person name="Felix C."/>
            <person name="Meneses R."/>
            <person name="Goncalves M.F.M."/>
            <person name="Tilleman L."/>
            <person name="Duarte A.S."/>
            <person name="Jorrin-Novo J.V."/>
            <person name="Van De Peer Y."/>
            <person name="Deforce D."/>
            <person name="Van Nieuwerburgh F."/>
            <person name="Esteves A.C."/>
            <person name="Alves A."/>
        </authorList>
    </citation>
    <scope>NUCLEOTIDE SEQUENCE</scope>
    <source>
        <strain evidence="8">CBS 339.90</strain>
    </source>
</reference>
<feature type="signal peptide" evidence="6">
    <location>
        <begin position="1"/>
        <end position="17"/>
    </location>
</feature>
<dbReference type="AlphaFoldDB" id="A0AA40CNM1"/>
<comment type="similarity">
    <text evidence="2">Belongs to the oxygen-dependent FAD-linked oxidoreductase family.</text>
</comment>
<dbReference type="SUPFAM" id="SSF56176">
    <property type="entry name" value="FAD-binding/transporter-associated domain-like"/>
    <property type="match status" value="1"/>
</dbReference>
<gene>
    <name evidence="8" type="primary">azaL_3</name>
    <name evidence="8" type="ORF">DIS24_g8088</name>
</gene>
<keyword evidence="6" id="KW-0732">Signal</keyword>
<comment type="caution">
    <text evidence="8">The sequence shown here is derived from an EMBL/GenBank/DDBJ whole genome shotgun (WGS) entry which is preliminary data.</text>
</comment>
<sequence length="492" mass="52079">MICSFAILLSLGHLAVGAAVPYSDLRALLQNSSVQWSPQTELFFPNTSGFKDATQRWSSFEEPTYKAAVRPGTELDVQTAVSIATLNNIPFLATGGKHGYSTSFGELDDGLAIDLSNFNTINVNKNASTVTIGGGVRFSDIFDPLYAAGKELQTGSCPCVGTVGATLGGGVGRYQGVHGLIIDALLSVRLVTATGKLITVSADSNPELFWALRGAGMNFGVVTSATYKVADLTNGGQVLSADLIYPGSVNGSFFEALEKLAADQPKELSVTAASSYDVHTDSTMLVANIVYAGPEDEGRAAMAPFLDLEPTTQDVYTVAWNELAGKAFFGLASQMCTKGAPHSTYGINVRDVSAAAYTRAFDAMDALYATTPAARGSAFSIEVFSNVGPMAVPDDETAYPWRDSSALILLQSSWTDESAADAANKNCEEIRADLVASSGYDDHAVYVSYAHGDETPEQMFGAEKLPRLAALKQEWDPNNVFGFGNAVPTSYP</sequence>
<dbReference type="GO" id="GO:0016491">
    <property type="term" value="F:oxidoreductase activity"/>
    <property type="evidence" value="ECO:0007669"/>
    <property type="project" value="UniProtKB-KW"/>
</dbReference>
<comment type="cofactor">
    <cofactor evidence="1">
        <name>FAD</name>
        <dbReference type="ChEBI" id="CHEBI:57692"/>
    </cofactor>
</comment>
<keyword evidence="5" id="KW-0560">Oxidoreductase</keyword>
<protein>
    <submittedName>
        <fullName evidence="8">FAD-linked oxidoreductase azaL</fullName>
    </submittedName>
</protein>
<name>A0AA40CNM1_9PEZI</name>
<evidence type="ECO:0000313" key="8">
    <source>
        <dbReference type="EMBL" id="KAK0645245.1"/>
    </source>
</evidence>
<keyword evidence="3" id="KW-0285">Flavoprotein</keyword>
<evidence type="ECO:0000256" key="1">
    <source>
        <dbReference type="ARBA" id="ARBA00001974"/>
    </source>
</evidence>
<feature type="chain" id="PRO_5041467168" evidence="6">
    <location>
        <begin position="18"/>
        <end position="492"/>
    </location>
</feature>
<keyword evidence="4" id="KW-0274">FAD</keyword>
<dbReference type="PANTHER" id="PTHR42973:SF9">
    <property type="entry name" value="FAD-BINDING PCMH-TYPE DOMAIN-CONTAINING PROTEIN-RELATED"/>
    <property type="match status" value="1"/>
</dbReference>
<dbReference type="Pfam" id="PF08031">
    <property type="entry name" value="BBE"/>
    <property type="match status" value="1"/>
</dbReference>
<dbReference type="InterPro" id="IPR016164">
    <property type="entry name" value="FAD-linked_Oxase-like_C"/>
</dbReference>
<dbReference type="InterPro" id="IPR016169">
    <property type="entry name" value="FAD-bd_PCMH_sub2"/>
</dbReference>
<keyword evidence="9" id="KW-1185">Reference proteome</keyword>
<evidence type="ECO:0000256" key="5">
    <source>
        <dbReference type="ARBA" id="ARBA00023002"/>
    </source>
</evidence>
<dbReference type="Gene3D" id="3.30.465.10">
    <property type="match status" value="1"/>
</dbReference>
<dbReference type="PROSITE" id="PS51387">
    <property type="entry name" value="FAD_PCMH"/>
    <property type="match status" value="1"/>
</dbReference>
<dbReference type="InterPro" id="IPR016166">
    <property type="entry name" value="FAD-bd_PCMH"/>
</dbReference>
<organism evidence="8 9">
    <name type="scientific">Lasiodiplodia hormozganensis</name>
    <dbReference type="NCBI Taxonomy" id="869390"/>
    <lineage>
        <taxon>Eukaryota</taxon>
        <taxon>Fungi</taxon>
        <taxon>Dikarya</taxon>
        <taxon>Ascomycota</taxon>
        <taxon>Pezizomycotina</taxon>
        <taxon>Dothideomycetes</taxon>
        <taxon>Dothideomycetes incertae sedis</taxon>
        <taxon>Botryosphaeriales</taxon>
        <taxon>Botryosphaeriaceae</taxon>
        <taxon>Lasiodiplodia</taxon>
    </lineage>
</organism>
<dbReference type="PANTHER" id="PTHR42973">
    <property type="entry name" value="BINDING OXIDOREDUCTASE, PUTATIVE (AFU_ORTHOLOGUE AFUA_1G17690)-RELATED"/>
    <property type="match status" value="1"/>
</dbReference>